<name>A0A2M7IMU3_9BACT</name>
<dbReference type="Pfam" id="PF02557">
    <property type="entry name" value="VanY"/>
    <property type="match status" value="1"/>
</dbReference>
<dbReference type="InterPro" id="IPR003709">
    <property type="entry name" value="VanY-like_core_dom"/>
</dbReference>
<accession>A0A2M7IMU3</accession>
<dbReference type="PANTHER" id="PTHR34385:SF1">
    <property type="entry name" value="PEPTIDOGLYCAN L-ALANYL-D-GLUTAMATE ENDOPEPTIDASE CWLK"/>
    <property type="match status" value="1"/>
</dbReference>
<protein>
    <recommendedName>
        <fullName evidence="1">D-alanyl-D-alanine carboxypeptidase-like core domain-containing protein</fullName>
    </recommendedName>
</protein>
<proteinExistence type="predicted"/>
<evidence type="ECO:0000313" key="3">
    <source>
        <dbReference type="Proteomes" id="UP000230837"/>
    </source>
</evidence>
<dbReference type="InterPro" id="IPR058193">
    <property type="entry name" value="VanY/YodJ_core_dom"/>
</dbReference>
<reference evidence="3" key="1">
    <citation type="submission" date="2017-09" db="EMBL/GenBank/DDBJ databases">
        <title>Depth-based differentiation of microbial function through sediment-hosted aquifers and enrichment of novel symbionts in the deep terrestrial subsurface.</title>
        <authorList>
            <person name="Probst A.J."/>
            <person name="Ladd B."/>
            <person name="Jarett J.K."/>
            <person name="Geller-Mcgrath D.E."/>
            <person name="Sieber C.M.K."/>
            <person name="Emerson J.B."/>
            <person name="Anantharaman K."/>
            <person name="Thomas B.C."/>
            <person name="Malmstrom R."/>
            <person name="Stieglmeier M."/>
            <person name="Klingl A."/>
            <person name="Woyke T."/>
            <person name="Ryan C.M."/>
            <person name="Banfield J.F."/>
        </authorList>
    </citation>
    <scope>NUCLEOTIDE SEQUENCE [LARGE SCALE GENOMIC DNA]</scope>
</reference>
<evidence type="ECO:0000313" key="2">
    <source>
        <dbReference type="EMBL" id="PIW96630.1"/>
    </source>
</evidence>
<dbReference type="GO" id="GO:0006508">
    <property type="term" value="P:proteolysis"/>
    <property type="evidence" value="ECO:0007669"/>
    <property type="project" value="InterPro"/>
</dbReference>
<dbReference type="SUPFAM" id="SSF55166">
    <property type="entry name" value="Hedgehog/DD-peptidase"/>
    <property type="match status" value="1"/>
</dbReference>
<feature type="domain" description="D-alanyl-D-alanine carboxypeptidase-like core" evidence="1">
    <location>
        <begin position="143"/>
        <end position="264"/>
    </location>
</feature>
<dbReference type="Proteomes" id="UP000230837">
    <property type="component" value="Unassembled WGS sequence"/>
</dbReference>
<dbReference type="AlphaFoldDB" id="A0A2M7IMU3"/>
<dbReference type="GO" id="GO:0008233">
    <property type="term" value="F:peptidase activity"/>
    <property type="evidence" value="ECO:0007669"/>
    <property type="project" value="InterPro"/>
</dbReference>
<dbReference type="CDD" id="cd14852">
    <property type="entry name" value="LD-carboxypeptidase"/>
    <property type="match status" value="1"/>
</dbReference>
<sequence>MLFIAIILVFLGIVYLVILQHQQLVRITKEGERLTNELALSTKNLAEIQASSSILATKLIQTEKLLTDNTESLAIERKRNDDFENQISGLAGTIGILDKVAKTDPELLQKYSKVYFLNENYIPDNIRKINDKYVLPDKGDQYFQGNALTFLTKMIDVATKAGVDLKIVSAYRSFETQSDLKGQYSQVYGSGANTFSADQGYSEHQLGTAVDLTDAKTNGTFLTFKDTESYAWLQKNAHKYGFELSYPENNTFYVFEPWHWRFVGVDLATDLNRANASFYDWDQRKIDGYLVSLFD</sequence>
<dbReference type="PANTHER" id="PTHR34385">
    <property type="entry name" value="D-ALANYL-D-ALANINE CARBOXYPEPTIDASE"/>
    <property type="match status" value="1"/>
</dbReference>
<dbReference type="InterPro" id="IPR009045">
    <property type="entry name" value="Zn_M74/Hedgehog-like"/>
</dbReference>
<dbReference type="EMBL" id="PFHR01000209">
    <property type="protein sequence ID" value="PIW96630.1"/>
    <property type="molecule type" value="Genomic_DNA"/>
</dbReference>
<evidence type="ECO:0000259" key="1">
    <source>
        <dbReference type="Pfam" id="PF02557"/>
    </source>
</evidence>
<organism evidence="2 3">
    <name type="scientific">Candidatus Kaiserbacteria bacterium CG_4_8_14_3_um_filter_38_9</name>
    <dbReference type="NCBI Taxonomy" id="1974599"/>
    <lineage>
        <taxon>Bacteria</taxon>
        <taxon>Candidatus Kaiseribacteriota</taxon>
    </lineage>
</organism>
<dbReference type="Gene3D" id="3.30.1380.10">
    <property type="match status" value="1"/>
</dbReference>
<comment type="caution">
    <text evidence="2">The sequence shown here is derived from an EMBL/GenBank/DDBJ whole genome shotgun (WGS) entry which is preliminary data.</text>
</comment>
<dbReference type="InterPro" id="IPR052179">
    <property type="entry name" value="DD-CPase-like"/>
</dbReference>
<gene>
    <name evidence="2" type="ORF">COZ82_03975</name>
</gene>